<sequence length="170" mass="18806">MESSSPRQRFFSSLDLVEKRMASESAKKTLTEANPIPFSSSSNDQLRSPLYLLNTNPIPVSGTSSSGPPLDFLSNDSPQEQRSSDDGDGDEIEQLIELLGGEKGINLKCEKEESRLDGWIEYYRRERKEPARLAHLLLGKAVSFSGDGAFAGLGFPSTVHDFLRNDPPMR</sequence>
<dbReference type="Proteomes" id="UP001515500">
    <property type="component" value="Chromosome 5"/>
</dbReference>
<accession>A0AB40BCZ3</accession>
<evidence type="ECO:0000313" key="3">
    <source>
        <dbReference type="RefSeq" id="XP_039125182.1"/>
    </source>
</evidence>
<dbReference type="RefSeq" id="XP_039125182.1">
    <property type="nucleotide sequence ID" value="XM_039269248.1"/>
</dbReference>
<feature type="compositionally biased region" description="Polar residues" evidence="1">
    <location>
        <begin position="37"/>
        <end position="46"/>
    </location>
</feature>
<organism evidence="2 3">
    <name type="scientific">Dioscorea cayennensis subsp. rotundata</name>
    <name type="common">White Guinea yam</name>
    <name type="synonym">Dioscorea rotundata</name>
    <dbReference type="NCBI Taxonomy" id="55577"/>
    <lineage>
        <taxon>Eukaryota</taxon>
        <taxon>Viridiplantae</taxon>
        <taxon>Streptophyta</taxon>
        <taxon>Embryophyta</taxon>
        <taxon>Tracheophyta</taxon>
        <taxon>Spermatophyta</taxon>
        <taxon>Magnoliopsida</taxon>
        <taxon>Liliopsida</taxon>
        <taxon>Dioscoreales</taxon>
        <taxon>Dioscoreaceae</taxon>
        <taxon>Dioscorea</taxon>
    </lineage>
</organism>
<gene>
    <name evidence="3" type="primary">LOC120261373</name>
</gene>
<name>A0AB40BCZ3_DIOCR</name>
<feature type="compositionally biased region" description="Polar residues" evidence="1">
    <location>
        <begin position="53"/>
        <end position="67"/>
    </location>
</feature>
<evidence type="ECO:0000256" key="1">
    <source>
        <dbReference type="SAM" id="MobiDB-lite"/>
    </source>
</evidence>
<keyword evidence="2" id="KW-1185">Reference proteome</keyword>
<reference evidence="3" key="1">
    <citation type="submission" date="2025-08" db="UniProtKB">
        <authorList>
            <consortium name="RefSeq"/>
        </authorList>
    </citation>
    <scope>IDENTIFICATION</scope>
</reference>
<proteinExistence type="predicted"/>
<evidence type="ECO:0000313" key="2">
    <source>
        <dbReference type="Proteomes" id="UP001515500"/>
    </source>
</evidence>
<protein>
    <submittedName>
        <fullName evidence="3">Uncharacterized protein LOC120261373</fullName>
    </submittedName>
</protein>
<dbReference type="GeneID" id="120261373"/>
<dbReference type="AlphaFoldDB" id="A0AB40BCZ3"/>
<feature type="region of interest" description="Disordered" evidence="1">
    <location>
        <begin position="22"/>
        <end position="90"/>
    </location>
</feature>